<comment type="subunit">
    <text evidence="2">Heterodimer of an alpha and a beta subunit.</text>
</comment>
<evidence type="ECO:0000256" key="2">
    <source>
        <dbReference type="ARBA" id="ARBA00011355"/>
    </source>
</evidence>
<dbReference type="Proteomes" id="UP000188929">
    <property type="component" value="Unassembled WGS sequence"/>
</dbReference>
<dbReference type="InterPro" id="IPR030982">
    <property type="entry name" value="Mft_EtfB"/>
</dbReference>
<comment type="cofactor">
    <cofactor evidence="1">
        <name>FAD</name>
        <dbReference type="ChEBI" id="CHEBI:57692"/>
    </cofactor>
</comment>
<dbReference type="AlphaFoldDB" id="A0A1V2ICZ1"/>
<feature type="region of interest" description="Disordered" evidence="4">
    <location>
        <begin position="99"/>
        <end position="129"/>
    </location>
</feature>
<dbReference type="SMART" id="SM00893">
    <property type="entry name" value="ETF"/>
    <property type="match status" value="1"/>
</dbReference>
<dbReference type="RefSeq" id="WP_076817222.1">
    <property type="nucleotide sequence ID" value="NZ_MOMC01000027.1"/>
</dbReference>
<dbReference type="InterPro" id="IPR012255">
    <property type="entry name" value="ETF_b"/>
</dbReference>
<dbReference type="GO" id="GO:0009055">
    <property type="term" value="F:electron transfer activity"/>
    <property type="evidence" value="ECO:0007669"/>
    <property type="project" value="InterPro"/>
</dbReference>
<dbReference type="InterPro" id="IPR014730">
    <property type="entry name" value="ETF_a/b_N"/>
</dbReference>
<gene>
    <name evidence="6" type="ORF">BL253_14260</name>
</gene>
<comment type="caution">
    <text evidence="6">The sequence shown here is derived from an EMBL/GenBank/DDBJ whole genome shotgun (WGS) entry which is preliminary data.</text>
</comment>
<dbReference type="NCBIfam" id="TIGR04503">
    <property type="entry name" value="mft_etfB"/>
    <property type="match status" value="1"/>
</dbReference>
<protein>
    <submittedName>
        <fullName evidence="6">Electron transfer flavoprotein subunit alpha</fullName>
    </submittedName>
</protein>
<evidence type="ECO:0000256" key="4">
    <source>
        <dbReference type="SAM" id="MobiDB-lite"/>
    </source>
</evidence>
<evidence type="ECO:0000313" key="6">
    <source>
        <dbReference type="EMBL" id="ONH30311.1"/>
    </source>
</evidence>
<sequence>MTNATGDAARADGPLIAVCLRVADLRPEVDPLTGAVTRSAHGAGLSAADEAALERALTIAQAWSGRVLAVAAGPPIADGPLRAAAALGAQVLRVAWPPAGESHGSASASPAGLAGHTSHGGAQGRDEPFGPADAYLADLAGDTRALAEALVEAIRTVGEPTLVLCGDHSPDRGTGALPAQLAHALGAAQALGLVGLTPADDGWLLAERRLDGGRRERLRVPTPAVCSAEAAGLRLRRAALPALLASDSAPVPVVEPARAADGAVRVADVRAYRPRARVVPPPAGTAARDRLLALTGALAAHEPPTIIGPTDAAHAADALIAYLVRTGYLTA</sequence>
<accession>A0A1V2ICZ1</accession>
<keyword evidence="7" id="KW-1185">Reference proteome</keyword>
<dbReference type="EMBL" id="MOMC01000027">
    <property type="protein sequence ID" value="ONH30311.1"/>
    <property type="molecule type" value="Genomic_DNA"/>
</dbReference>
<comment type="function">
    <text evidence="3">The electron transfer flavoprotein serves as a specific electron acceptor for other dehydrogenases. It transfers the electrons to the main respiratory chain via ETF-ubiquinone oxidoreductase (ETF dehydrogenase).</text>
</comment>
<evidence type="ECO:0000256" key="3">
    <source>
        <dbReference type="ARBA" id="ARBA00025649"/>
    </source>
</evidence>
<dbReference type="SUPFAM" id="SSF52402">
    <property type="entry name" value="Adenine nucleotide alpha hydrolases-like"/>
    <property type="match status" value="2"/>
</dbReference>
<dbReference type="Pfam" id="PF01012">
    <property type="entry name" value="ETF"/>
    <property type="match status" value="2"/>
</dbReference>
<feature type="domain" description="Electron transfer flavoprotein alpha/beta-subunit N-terminal" evidence="5">
    <location>
        <begin position="33"/>
        <end position="263"/>
    </location>
</feature>
<dbReference type="InterPro" id="IPR014729">
    <property type="entry name" value="Rossmann-like_a/b/a_fold"/>
</dbReference>
<evidence type="ECO:0000313" key="7">
    <source>
        <dbReference type="Proteomes" id="UP000188929"/>
    </source>
</evidence>
<evidence type="ECO:0000259" key="5">
    <source>
        <dbReference type="SMART" id="SM00893"/>
    </source>
</evidence>
<reference evidence="7" key="1">
    <citation type="submission" date="2016-10" db="EMBL/GenBank/DDBJ databases">
        <title>Frankia sp. NRRL B-16386 Genome sequencing.</title>
        <authorList>
            <person name="Ghodhbane-Gtari F."/>
            <person name="Swanson E."/>
            <person name="Gueddou A."/>
            <person name="Hezbri K."/>
            <person name="Ktari K."/>
            <person name="Nouioui I."/>
            <person name="Morris K."/>
            <person name="Simpson S."/>
            <person name="Abebe-Akele F."/>
            <person name="Thomas K."/>
            <person name="Gtari M."/>
            <person name="Tisa L.S."/>
        </authorList>
    </citation>
    <scope>NUCLEOTIDE SEQUENCE [LARGE SCALE GENOMIC DNA]</scope>
    <source>
        <strain evidence="7">NRRL B-16386</strain>
    </source>
</reference>
<dbReference type="OrthoDB" id="3213070at2"/>
<dbReference type="PANTHER" id="PTHR21294">
    <property type="entry name" value="ELECTRON TRANSFER FLAVOPROTEIN BETA-SUBUNIT"/>
    <property type="match status" value="1"/>
</dbReference>
<organism evidence="6 7">
    <name type="scientific">Pseudofrankia asymbiotica</name>
    <dbReference type="NCBI Taxonomy" id="1834516"/>
    <lineage>
        <taxon>Bacteria</taxon>
        <taxon>Bacillati</taxon>
        <taxon>Actinomycetota</taxon>
        <taxon>Actinomycetes</taxon>
        <taxon>Frankiales</taxon>
        <taxon>Frankiaceae</taxon>
        <taxon>Pseudofrankia</taxon>
    </lineage>
</organism>
<name>A0A1V2ICZ1_9ACTN</name>
<feature type="compositionally biased region" description="Low complexity" evidence="4">
    <location>
        <begin position="99"/>
        <end position="115"/>
    </location>
</feature>
<dbReference type="Gene3D" id="3.40.50.620">
    <property type="entry name" value="HUPs"/>
    <property type="match status" value="1"/>
</dbReference>
<dbReference type="STRING" id="1834516.BL253_14260"/>
<proteinExistence type="predicted"/>
<evidence type="ECO:0000256" key="1">
    <source>
        <dbReference type="ARBA" id="ARBA00001974"/>
    </source>
</evidence>